<dbReference type="SUPFAM" id="SSF52540">
    <property type="entry name" value="P-loop containing nucleoside triphosphate hydrolases"/>
    <property type="match status" value="2"/>
</dbReference>
<dbReference type="AlphaFoldDB" id="A0A0D6XCV5"/>
<evidence type="ECO:0000256" key="2">
    <source>
        <dbReference type="ARBA" id="ARBA00022737"/>
    </source>
</evidence>
<feature type="domain" description="ABC transporter" evidence="5">
    <location>
        <begin position="258"/>
        <end position="495"/>
    </location>
</feature>
<dbReference type="PROSITE" id="PS50893">
    <property type="entry name" value="ABC_TRANSPORTER_2"/>
    <property type="match status" value="2"/>
</dbReference>
<dbReference type="STRING" id="276.THFILI_03055"/>
<dbReference type="InterPro" id="IPR017871">
    <property type="entry name" value="ABC_transporter-like_CS"/>
</dbReference>
<keyword evidence="3" id="KW-0547">Nucleotide-binding</keyword>
<evidence type="ECO:0000256" key="4">
    <source>
        <dbReference type="ARBA" id="ARBA00022840"/>
    </source>
</evidence>
<evidence type="ECO:0000256" key="3">
    <source>
        <dbReference type="ARBA" id="ARBA00022741"/>
    </source>
</evidence>
<comment type="caution">
    <text evidence="6">The sequence shown here is derived from an EMBL/GenBank/DDBJ whole genome shotgun (WGS) entry which is preliminary data.</text>
</comment>
<protein>
    <submittedName>
        <fullName evidence="6">Heme ABC transporter ATP-binding protein</fullName>
    </submittedName>
</protein>
<reference evidence="6 7" key="1">
    <citation type="journal article" date="2015" name="Genome Announc.">
        <title>Draft Genome Sequence of the Thermophile Thermus filiformis ATCC 43280, Producer of Carotenoid-(Di)glucoside-Branched Fatty Acid (Di)esters and Source of Hyperthermostable Enzymes of Biotechnological Interest.</title>
        <authorList>
            <person name="Mandelli F."/>
            <person name="Oliveira Ramires B."/>
            <person name="Couger M.B."/>
            <person name="Paixao D.A."/>
            <person name="Camilo C.M."/>
            <person name="Polikarpov I."/>
            <person name="Prade R."/>
            <person name="Riano-Pachon D.M."/>
            <person name="Squina F.M."/>
        </authorList>
    </citation>
    <scope>NUCLEOTIDE SEQUENCE [LARGE SCALE GENOMIC DNA]</scope>
    <source>
        <strain evidence="6 7">ATCC 43280</strain>
    </source>
</reference>
<gene>
    <name evidence="6" type="ORF">THFILI_03055</name>
</gene>
<dbReference type="GO" id="GO:0016887">
    <property type="term" value="F:ATP hydrolysis activity"/>
    <property type="evidence" value="ECO:0007669"/>
    <property type="project" value="InterPro"/>
</dbReference>
<dbReference type="RefSeq" id="WP_045246084.1">
    <property type="nucleotide sequence ID" value="NZ_JPSL02000037.1"/>
</dbReference>
<dbReference type="InterPro" id="IPR003593">
    <property type="entry name" value="AAA+_ATPase"/>
</dbReference>
<organism evidence="6 7">
    <name type="scientific">Thermus filiformis</name>
    <dbReference type="NCBI Taxonomy" id="276"/>
    <lineage>
        <taxon>Bacteria</taxon>
        <taxon>Thermotogati</taxon>
        <taxon>Deinococcota</taxon>
        <taxon>Deinococci</taxon>
        <taxon>Thermales</taxon>
        <taxon>Thermaceae</taxon>
        <taxon>Thermus</taxon>
    </lineage>
</organism>
<dbReference type="InterPro" id="IPR027417">
    <property type="entry name" value="P-loop_NTPase"/>
</dbReference>
<name>A0A0D6XCV5_THEFI</name>
<dbReference type="GO" id="GO:0005524">
    <property type="term" value="F:ATP binding"/>
    <property type="evidence" value="ECO:0007669"/>
    <property type="project" value="UniProtKB-KW"/>
</dbReference>
<dbReference type="InterPro" id="IPR003439">
    <property type="entry name" value="ABC_transporter-like_ATP-bd"/>
</dbReference>
<dbReference type="InterPro" id="IPR050107">
    <property type="entry name" value="ABC_carbohydrate_import_ATPase"/>
</dbReference>
<dbReference type="OrthoDB" id="9766104at2"/>
<proteinExistence type="predicted"/>
<evidence type="ECO:0000313" key="7">
    <source>
        <dbReference type="Proteomes" id="UP000030364"/>
    </source>
</evidence>
<sequence>MGIRVHGLEKRFGEVRALKGVDLWVRYGEVHALLGENGAGKTTLVNILYGFYTPDGGEIEVDGHPVRISSPRKAQELGLALVPQHPELVEAHTVAENLALGARLPFWLPRRRLLSLLKERLAESPFALDLEAPVYALSAGEKQRVEIVRALLQRAKILLLDEPTSVLTPKEAQELFDKLRLLKARGLGVVFISHKLEEVLEVADRITVLRQGEVVARLDREEMARFPREELKQSLVRAMVGREVEPLPKAAPPKERVVLRVEGLRVPRFGFPLEGVSFTLREGEILGVAGVAGSGQRELVEALAGLRPFGGRVEVFGEPLVMDPMALFARGVAHVPEERAEGVVPGMSLAENLALRTYRRFARRGLLDREALEAWAREKVQAYGIRAPGLWAPIRLLSGGNIQKAILARELEGARLLLALHPTYGLDAGATQEVHRLLLERARAGLAVLLFSEDLDEILALSHRVAALFQGRLVGPLPRGEVTVERIGRMMTEGAA</sequence>
<keyword evidence="2" id="KW-0677">Repeat</keyword>
<dbReference type="CDD" id="cd03216">
    <property type="entry name" value="ABC_Carb_Monos_I"/>
    <property type="match status" value="1"/>
</dbReference>
<dbReference type="Proteomes" id="UP000030364">
    <property type="component" value="Unassembled WGS sequence"/>
</dbReference>
<evidence type="ECO:0000313" key="6">
    <source>
        <dbReference type="EMBL" id="KIX84718.1"/>
    </source>
</evidence>
<keyword evidence="1" id="KW-0813">Transport</keyword>
<feature type="domain" description="ABC transporter" evidence="5">
    <location>
        <begin position="3"/>
        <end position="236"/>
    </location>
</feature>
<dbReference type="PROSITE" id="PS00211">
    <property type="entry name" value="ABC_TRANSPORTER_1"/>
    <property type="match status" value="2"/>
</dbReference>
<dbReference type="EMBL" id="JPSL02000037">
    <property type="protein sequence ID" value="KIX84718.1"/>
    <property type="molecule type" value="Genomic_DNA"/>
</dbReference>
<accession>A0A0D6XCV5</accession>
<dbReference type="PANTHER" id="PTHR43790">
    <property type="entry name" value="CARBOHYDRATE TRANSPORT ATP-BINDING PROTEIN MG119-RELATED"/>
    <property type="match status" value="1"/>
</dbReference>
<dbReference type="Pfam" id="PF00005">
    <property type="entry name" value="ABC_tran"/>
    <property type="match status" value="2"/>
</dbReference>
<keyword evidence="7" id="KW-1185">Reference proteome</keyword>
<evidence type="ECO:0000256" key="1">
    <source>
        <dbReference type="ARBA" id="ARBA00022448"/>
    </source>
</evidence>
<evidence type="ECO:0000259" key="5">
    <source>
        <dbReference type="PROSITE" id="PS50893"/>
    </source>
</evidence>
<dbReference type="CDD" id="cd03215">
    <property type="entry name" value="ABC_Carb_Monos_II"/>
    <property type="match status" value="1"/>
</dbReference>
<dbReference type="PANTHER" id="PTHR43790:SF9">
    <property type="entry name" value="GALACTOFURANOSE TRANSPORTER ATP-BINDING PROTEIN YTFR"/>
    <property type="match status" value="1"/>
</dbReference>
<keyword evidence="4 6" id="KW-0067">ATP-binding</keyword>
<dbReference type="Gene3D" id="3.40.50.300">
    <property type="entry name" value="P-loop containing nucleotide triphosphate hydrolases"/>
    <property type="match status" value="2"/>
</dbReference>
<dbReference type="SMART" id="SM00382">
    <property type="entry name" value="AAA"/>
    <property type="match status" value="1"/>
</dbReference>